<organism evidence="2 3">
    <name type="scientific">Perkinsus olseni</name>
    <name type="common">Perkinsus atlanticus</name>
    <dbReference type="NCBI Taxonomy" id="32597"/>
    <lineage>
        <taxon>Eukaryota</taxon>
        <taxon>Sar</taxon>
        <taxon>Alveolata</taxon>
        <taxon>Perkinsozoa</taxon>
        <taxon>Perkinsea</taxon>
        <taxon>Perkinsida</taxon>
        <taxon>Perkinsidae</taxon>
        <taxon>Perkinsus</taxon>
    </lineage>
</organism>
<accession>A0A7J6U3V6</accession>
<feature type="signal peptide" evidence="1">
    <location>
        <begin position="1"/>
        <end position="20"/>
    </location>
</feature>
<name>A0A7J6U3V6_PEROL</name>
<comment type="caution">
    <text evidence="2">The sequence shown here is derived from an EMBL/GenBank/DDBJ whole genome shotgun (WGS) entry which is preliminary data.</text>
</comment>
<evidence type="ECO:0000313" key="2">
    <source>
        <dbReference type="EMBL" id="KAF4751446.1"/>
    </source>
</evidence>
<evidence type="ECO:0000313" key="3">
    <source>
        <dbReference type="Proteomes" id="UP000553632"/>
    </source>
</evidence>
<feature type="non-terminal residue" evidence="2">
    <location>
        <position position="1"/>
    </location>
</feature>
<gene>
    <name evidence="2" type="ORF">FOZ63_019120</name>
</gene>
<keyword evidence="1" id="KW-0732">Signal</keyword>
<dbReference type="Proteomes" id="UP000553632">
    <property type="component" value="Unassembled WGS sequence"/>
</dbReference>
<keyword evidence="3" id="KW-1185">Reference proteome</keyword>
<sequence length="454" mass="50393">MLNIIVVAMMVAAQSGGALARSSASSRPGTPERLPLEPPNLGIEALFARLGSSGDKWLIETAYRRLQSRFVVFTRWSTGHASAERLTLSCEEALAVSVPEETVDEAACSSPDQGLPLKSTLGFYFGNHVEAMTFANVWGNYRNFHTPWALATDVPVYAAGRQKRKNWEELLEENKVKFAETNDEVGGLVTARCIPEGGAAGDAVLLTFHFETVEDAHKFEGKWGGPLPARSSAPPKLVLPYSSEDLSEEVRAKLDPPNLATKVLYAHIGDDPMKWEVLTAFKRGASRAMRVKIRSSFTKKILRPYYCSMVQRRPPEGSTIAATICTKPGGKAADKRSVYFHFPTHEDAVEFAELWGNVHRFKTPVELTKEIPDDQQVREDWEAVLNRTRSKVVEADGVVNYAGPVKYVRVGSDGDKFVATHAYRDEKAGVRLLKLAEQKANLWDLQETFYCDDI</sequence>
<protein>
    <submittedName>
        <fullName evidence="2">Uncharacterized protein</fullName>
    </submittedName>
</protein>
<dbReference type="AlphaFoldDB" id="A0A7J6U3V6"/>
<evidence type="ECO:0000256" key="1">
    <source>
        <dbReference type="SAM" id="SignalP"/>
    </source>
</evidence>
<dbReference type="EMBL" id="JABANO010006642">
    <property type="protein sequence ID" value="KAF4751446.1"/>
    <property type="molecule type" value="Genomic_DNA"/>
</dbReference>
<feature type="chain" id="PRO_5029538716" evidence="1">
    <location>
        <begin position="21"/>
        <end position="454"/>
    </location>
</feature>
<proteinExistence type="predicted"/>
<reference evidence="2 3" key="1">
    <citation type="submission" date="2020-04" db="EMBL/GenBank/DDBJ databases">
        <title>Perkinsus olseni comparative genomics.</title>
        <authorList>
            <person name="Bogema D.R."/>
        </authorList>
    </citation>
    <scope>NUCLEOTIDE SEQUENCE [LARGE SCALE GENOMIC DNA]</scope>
    <source>
        <strain evidence="2 3">ATCC PRA-207</strain>
    </source>
</reference>